<evidence type="ECO:0000256" key="3">
    <source>
        <dbReference type="ARBA" id="ARBA00022692"/>
    </source>
</evidence>
<dbReference type="KEGG" id="tasa:A1Q1_00642"/>
<dbReference type="AlphaFoldDB" id="J4UFM0"/>
<sequence>MSTPSFSRPPSTRSAESVPRAKGNGKTDAELGDNVVHDAVFGELSGGGPNYRNLSTMGAWVLISKANIGLGVLSLPYVLHILGLVPGLILLVTIAAIIAYCAAQVGSFKLRHPEVYDLADGGLVVGGRPLKEILYFFFYLYMITMVSSAIVSVSTALNAVSAHGACTAVFIAVSAIMGLLLGSIRTLDKVSIVGWAGLVSLAAALLTLTIAVGLQDRPPDAPKLGPWDKDLHVVAQPTFAKAMSAIASIVFSFGSTATYWNVASEMRNPRSYTKAMLWSVGIITVVYCVIGGVVYGYCGRYVASPALGSAGPLLKKICYGIAIPALVGSLTIYGHLAGKHIFIRLLKGTRHLASNSRVHWMTWLGCMFAGTVISYIIASAVPNFGSIISLVGAFVCPTVAIWPYNLMWWHDNWRYASPERRRNWRLRAELALNIFLFVLAFFLTAGGTYGAIMDVIETTSDAGPWSCDDNSHSV</sequence>
<feature type="region of interest" description="Disordered" evidence="6">
    <location>
        <begin position="1"/>
        <end position="30"/>
    </location>
</feature>
<accession>J4UFM0</accession>
<feature type="compositionally biased region" description="Low complexity" evidence="6">
    <location>
        <begin position="1"/>
        <end position="14"/>
    </location>
</feature>
<evidence type="ECO:0000256" key="5">
    <source>
        <dbReference type="ARBA" id="ARBA00023136"/>
    </source>
</evidence>
<dbReference type="PANTHER" id="PTHR22950">
    <property type="entry name" value="AMINO ACID TRANSPORTER"/>
    <property type="match status" value="1"/>
</dbReference>
<feature type="transmembrane region" description="Helical" evidence="7">
    <location>
        <begin position="242"/>
        <end position="263"/>
    </location>
</feature>
<dbReference type="Pfam" id="PF01490">
    <property type="entry name" value="Aa_trans"/>
    <property type="match status" value="1"/>
</dbReference>
<gene>
    <name evidence="9" type="ORF">A1Q1_00642</name>
</gene>
<feature type="transmembrane region" description="Helical" evidence="7">
    <location>
        <begin position="275"/>
        <end position="297"/>
    </location>
</feature>
<comment type="similarity">
    <text evidence="2">Belongs to the amino acid/polyamine transporter 2 family.</text>
</comment>
<feature type="transmembrane region" description="Helical" evidence="7">
    <location>
        <begin position="317"/>
        <end position="337"/>
    </location>
</feature>
<evidence type="ECO:0000256" key="6">
    <source>
        <dbReference type="SAM" id="MobiDB-lite"/>
    </source>
</evidence>
<name>J4UFM0_TRIAS</name>
<feature type="transmembrane region" description="Helical" evidence="7">
    <location>
        <begin position="358"/>
        <end position="378"/>
    </location>
</feature>
<reference evidence="9 10" key="1">
    <citation type="journal article" date="2012" name="Eukaryot. Cell">
        <title>Draft genome sequence of CBS 2479, the standard type strain of Trichosporon asahii.</title>
        <authorList>
            <person name="Yang R.Y."/>
            <person name="Li H.T."/>
            <person name="Zhu H."/>
            <person name="Zhou G.P."/>
            <person name="Wang M."/>
            <person name="Wang L."/>
        </authorList>
    </citation>
    <scope>NUCLEOTIDE SEQUENCE [LARGE SCALE GENOMIC DNA]</scope>
    <source>
        <strain evidence="10">ATCC 90039 / CBS 2479 / JCM 2466 / KCTC 7840 / NCYC 2677 / UAMH 7654</strain>
    </source>
</reference>
<evidence type="ECO:0000256" key="1">
    <source>
        <dbReference type="ARBA" id="ARBA00004141"/>
    </source>
</evidence>
<feature type="transmembrane region" description="Helical" evidence="7">
    <location>
        <begin position="160"/>
        <end position="181"/>
    </location>
</feature>
<evidence type="ECO:0000256" key="7">
    <source>
        <dbReference type="SAM" id="Phobius"/>
    </source>
</evidence>
<keyword evidence="3 7" id="KW-0812">Transmembrane</keyword>
<evidence type="ECO:0000256" key="2">
    <source>
        <dbReference type="ARBA" id="ARBA00008066"/>
    </source>
</evidence>
<dbReference type="OrthoDB" id="40134at2759"/>
<comment type="caution">
    <text evidence="9">The sequence shown here is derived from an EMBL/GenBank/DDBJ whole genome shotgun (WGS) entry which is preliminary data.</text>
</comment>
<evidence type="ECO:0000259" key="8">
    <source>
        <dbReference type="Pfam" id="PF01490"/>
    </source>
</evidence>
<dbReference type="GO" id="GO:0016020">
    <property type="term" value="C:membrane"/>
    <property type="evidence" value="ECO:0007669"/>
    <property type="project" value="UniProtKB-SubCell"/>
</dbReference>
<dbReference type="GO" id="GO:0015179">
    <property type="term" value="F:L-amino acid transmembrane transporter activity"/>
    <property type="evidence" value="ECO:0007669"/>
    <property type="project" value="TreeGrafter"/>
</dbReference>
<comment type="subcellular location">
    <subcellularLocation>
        <location evidence="1">Membrane</location>
        <topology evidence="1">Multi-pass membrane protein</topology>
    </subcellularLocation>
</comment>
<keyword evidence="5 7" id="KW-0472">Membrane</keyword>
<feature type="transmembrane region" description="Helical" evidence="7">
    <location>
        <begin position="384"/>
        <end position="409"/>
    </location>
</feature>
<feature type="transmembrane region" description="Helical" evidence="7">
    <location>
        <begin position="133"/>
        <end position="154"/>
    </location>
</feature>
<evidence type="ECO:0000313" key="10">
    <source>
        <dbReference type="Proteomes" id="UP000002748"/>
    </source>
</evidence>
<feature type="domain" description="Amino acid transporter transmembrane" evidence="8">
    <location>
        <begin position="53"/>
        <end position="452"/>
    </location>
</feature>
<feature type="transmembrane region" description="Helical" evidence="7">
    <location>
        <begin position="77"/>
        <end position="103"/>
    </location>
</feature>
<dbReference type="EMBL" id="ALBS01000126">
    <property type="protein sequence ID" value="EJT50175.1"/>
    <property type="molecule type" value="Genomic_DNA"/>
</dbReference>
<dbReference type="InterPro" id="IPR013057">
    <property type="entry name" value="AA_transpt_TM"/>
</dbReference>
<evidence type="ECO:0000256" key="4">
    <source>
        <dbReference type="ARBA" id="ARBA00022989"/>
    </source>
</evidence>
<feature type="transmembrane region" description="Helical" evidence="7">
    <location>
        <begin position="193"/>
        <end position="214"/>
    </location>
</feature>
<dbReference type="VEuPathDB" id="FungiDB:A1Q1_00642"/>
<dbReference type="GeneID" id="25984156"/>
<feature type="transmembrane region" description="Helical" evidence="7">
    <location>
        <begin position="430"/>
        <end position="452"/>
    </location>
</feature>
<organism evidence="9 10">
    <name type="scientific">Trichosporon asahii var. asahii (strain ATCC 90039 / CBS 2479 / JCM 2466 / KCTC 7840 / NBRC 103889/ NCYC 2677 / UAMH 7654)</name>
    <name type="common">Yeast</name>
    <dbReference type="NCBI Taxonomy" id="1186058"/>
    <lineage>
        <taxon>Eukaryota</taxon>
        <taxon>Fungi</taxon>
        <taxon>Dikarya</taxon>
        <taxon>Basidiomycota</taxon>
        <taxon>Agaricomycotina</taxon>
        <taxon>Tremellomycetes</taxon>
        <taxon>Trichosporonales</taxon>
        <taxon>Trichosporonaceae</taxon>
        <taxon>Trichosporon</taxon>
    </lineage>
</organism>
<dbReference type="PANTHER" id="PTHR22950:SF683">
    <property type="entry name" value="AMINO ACID TRANSPORTER (EUROFUNG)"/>
    <property type="match status" value="1"/>
</dbReference>
<evidence type="ECO:0000313" key="9">
    <source>
        <dbReference type="EMBL" id="EJT50175.1"/>
    </source>
</evidence>
<dbReference type="RefSeq" id="XP_014181432.1">
    <property type="nucleotide sequence ID" value="XM_014325957.1"/>
</dbReference>
<dbReference type="HOGENOM" id="CLU_027816_3_1_1"/>
<dbReference type="Proteomes" id="UP000002748">
    <property type="component" value="Unassembled WGS sequence"/>
</dbReference>
<proteinExistence type="inferred from homology"/>
<keyword evidence="4 7" id="KW-1133">Transmembrane helix</keyword>
<protein>
    <recommendedName>
        <fullName evidence="8">Amino acid transporter transmembrane domain-containing protein</fullName>
    </recommendedName>
</protein>